<feature type="compositionally biased region" description="Low complexity" evidence="6">
    <location>
        <begin position="587"/>
        <end position="600"/>
    </location>
</feature>
<evidence type="ECO:0000313" key="10">
    <source>
        <dbReference type="Proteomes" id="UP000282582"/>
    </source>
</evidence>
<feature type="compositionally biased region" description="Polar residues" evidence="6">
    <location>
        <begin position="415"/>
        <end position="424"/>
    </location>
</feature>
<keyword evidence="3 4" id="KW-0862">Zinc</keyword>
<dbReference type="PANTHER" id="PTHR23176">
    <property type="entry name" value="RHO/RAC/CDC GTPASE-ACTIVATING PROTEIN"/>
    <property type="match status" value="1"/>
</dbReference>
<feature type="compositionally biased region" description="Basic residues" evidence="6">
    <location>
        <begin position="197"/>
        <end position="206"/>
    </location>
</feature>
<feature type="compositionally biased region" description="Basic and acidic residues" evidence="6">
    <location>
        <begin position="405"/>
        <end position="414"/>
    </location>
</feature>
<sequence>MAAIQVESPGVYDESLHDQEDLVYPCKGCGEILEEGKAFELAGNRWHIDCFRCNTCDTLLDSDANLLLLGDGSLICNNCTYSCNACGNKIEDLAILTGDQAFCAACFRCRNCKRKIENLRYARTSQGIFCMSCHESLMARRRKKAKTGGGTRQAQGGANTTIEKALPSLPPGAASQSAFTPDTETPLSDPYSDHSGRRSPRQHLKSKRDASISKMKRDVSPMSDDAGNGGFTSDQRLKQRMKTTDMATADGPTLPASTYGETSRPSNVSSEAEDGEERGFLPMAFDPNPAPAPAPAISRKPVSRAPDPSPPTQRDSRPPKDYFFGGRLSTRPPARDALRDERPSSSRSVSTERDRETNRASTQAKSSPHILYQEKGRQRKHQSGTTTPASGSATASPATATGQDGRLERPKPQHLDTSSFTLQPNEGFKLQDVPKTKKAGSRSSSKAKSSPVVSPVDTGSHDDVTERNVSPVSEDSDERGVNPFDDPRRRENAVPNAMPPPPRHADRPTRGDSLAAPALRPKAPTPEPQAPSAGAPSSHQRRSSASSIPSSFVDAQSTVSRDNTRASGQHMLESPHRGSLDGPPPRNSSRPSAPSKSVSNGDFIAPRAPPPPPPAEQRHKNSESISTMQSEAKSDGQLSPALRSAGLPKHADGAFSMEEEMTRIMRGEKRESKDPQTGETHSSMLRRVSNAVKHGRSFSDRGLSSAGKSSQSPREGQMEISSPMQVGSPSISSPTSKEPIEALRAVIRRQTARIAELEQQNGLLQEKANSSDEIQNVTTELRQKRDTMVVLDTQREMVVAELESMTQHLKTAKDSNQPLDLNALKTDILKDFAESLQRVKDQMSDQIEDLMHKRNELTDEIGTLIQMKDKGFSEYESLSSKNVQLLEMNNQLVHSIQETYKANRVPNGAGGANGLGIYQPGAKPDTPGTTDVRNLNLVNTDSSMPNLLQETEAEPATVLTSPQVVNIRKGQPKKFNWRKGGEKMAKNVTKGLKGAFAAERVPERKDIGMPYGDIGMPYNQTQQAIGGSDQGGVNRQQMGDGRGGAGFGWLGQKNAGTKQAGLTSMKNTSSANLSNPTAAPPSTLFGSELEARCDFEKRMIPSIVTRCVEEVEARGMDMEGIYRKSGGSGQVKLVQQGFEKDGAHFDISDPDLDIHAVTSALKQYFRKLPTPLITYDVYETFLEAGSTTPDNNNKTKQADDLRAAVSALPDHHRDVLEFLVQHLARVMKFEAENLMTPLNLSVVFAPTIMRPLSIEREMSDMQAQRTALQALLDLQEVIFGGGGGVGGSE</sequence>
<dbReference type="VEuPathDB" id="FungiDB:BTJ68_15357"/>
<dbReference type="SMART" id="SM00132">
    <property type="entry name" value="LIM"/>
    <property type="match status" value="2"/>
</dbReference>
<dbReference type="GO" id="GO:0005938">
    <property type="term" value="C:cell cortex"/>
    <property type="evidence" value="ECO:0007669"/>
    <property type="project" value="UniProtKB-ARBA"/>
</dbReference>
<keyword evidence="2 4" id="KW-0479">Metal-binding</keyword>
<dbReference type="Pfam" id="PF00620">
    <property type="entry name" value="RhoGAP"/>
    <property type="match status" value="1"/>
</dbReference>
<keyword evidence="1" id="KW-0343">GTPase activation</keyword>
<dbReference type="InterPro" id="IPR008936">
    <property type="entry name" value="Rho_GTPase_activation_prot"/>
</dbReference>
<feature type="compositionally biased region" description="Basic and acidic residues" evidence="6">
    <location>
        <begin position="333"/>
        <end position="358"/>
    </location>
</feature>
<feature type="coiled-coil region" evidence="5">
    <location>
        <begin position="740"/>
        <end position="767"/>
    </location>
</feature>
<dbReference type="PROSITE" id="PS50238">
    <property type="entry name" value="RHOGAP"/>
    <property type="match status" value="1"/>
</dbReference>
<dbReference type="GO" id="GO:0005096">
    <property type="term" value="F:GTPase activator activity"/>
    <property type="evidence" value="ECO:0007669"/>
    <property type="project" value="UniProtKB-KW"/>
</dbReference>
<evidence type="ECO:0000256" key="6">
    <source>
        <dbReference type="SAM" id="MobiDB-lite"/>
    </source>
</evidence>
<evidence type="ECO:0000256" key="1">
    <source>
        <dbReference type="ARBA" id="ARBA00022468"/>
    </source>
</evidence>
<dbReference type="GO" id="GO:0046872">
    <property type="term" value="F:metal ion binding"/>
    <property type="evidence" value="ECO:0007669"/>
    <property type="project" value="UniProtKB-KW"/>
</dbReference>
<dbReference type="EMBL" id="QWIK01001143">
    <property type="protein sequence ID" value="RMX97182.1"/>
    <property type="molecule type" value="Genomic_DNA"/>
</dbReference>
<feature type="domain" description="Rho-GAP" evidence="8">
    <location>
        <begin position="1087"/>
        <end position="1279"/>
    </location>
</feature>
<evidence type="ECO:0000259" key="8">
    <source>
        <dbReference type="PROSITE" id="PS50238"/>
    </source>
</evidence>
<evidence type="ECO:0000313" key="9">
    <source>
        <dbReference type="EMBL" id="RMX97182.1"/>
    </source>
</evidence>
<feature type="compositionally biased region" description="Low complexity" evidence="6">
    <location>
        <begin position="383"/>
        <end position="402"/>
    </location>
</feature>
<dbReference type="Pfam" id="PF00412">
    <property type="entry name" value="LIM"/>
    <property type="match status" value="1"/>
</dbReference>
<keyword evidence="4" id="KW-0440">LIM domain</keyword>
<dbReference type="PROSITE" id="PS50023">
    <property type="entry name" value="LIM_DOMAIN_2"/>
    <property type="match status" value="1"/>
</dbReference>
<dbReference type="CDD" id="cd09394">
    <property type="entry name" value="LIM1_Rga"/>
    <property type="match status" value="1"/>
</dbReference>
<name>A0A3M6Y2C1_HORWE</name>
<protein>
    <recommendedName>
        <fullName evidence="11">RhoGAP-domain-containing protein</fullName>
    </recommendedName>
</protein>
<evidence type="ECO:0000259" key="7">
    <source>
        <dbReference type="PROSITE" id="PS50023"/>
    </source>
</evidence>
<dbReference type="Gene3D" id="2.10.110.10">
    <property type="entry name" value="Cysteine Rich Protein"/>
    <property type="match status" value="2"/>
</dbReference>
<dbReference type="SUPFAM" id="SSF48350">
    <property type="entry name" value="GTPase activation domain, GAP"/>
    <property type="match status" value="1"/>
</dbReference>
<feature type="compositionally biased region" description="Polar residues" evidence="6">
    <location>
        <begin position="706"/>
        <end position="736"/>
    </location>
</feature>
<dbReference type="InterPro" id="IPR000198">
    <property type="entry name" value="RhoGAP_dom"/>
</dbReference>
<keyword evidence="5" id="KW-0175">Coiled coil</keyword>
<feature type="compositionally biased region" description="Low complexity" evidence="6">
    <location>
        <begin position="152"/>
        <end position="161"/>
    </location>
</feature>
<feature type="compositionally biased region" description="Polar residues" evidence="6">
    <location>
        <begin position="255"/>
        <end position="270"/>
    </location>
</feature>
<feature type="compositionally biased region" description="Basic and acidic residues" evidence="6">
    <location>
        <begin position="660"/>
        <end position="676"/>
    </location>
</feature>
<evidence type="ECO:0008006" key="11">
    <source>
        <dbReference type="Google" id="ProtNLM"/>
    </source>
</evidence>
<dbReference type="CDD" id="cd09395">
    <property type="entry name" value="LIM2_Rga"/>
    <property type="match status" value="1"/>
</dbReference>
<comment type="caution">
    <text evidence="9">The sequence shown here is derived from an EMBL/GenBank/DDBJ whole genome shotgun (WGS) entry which is preliminary data.</text>
</comment>
<feature type="compositionally biased region" description="Basic and acidic residues" evidence="6">
    <location>
        <begin position="207"/>
        <end position="219"/>
    </location>
</feature>
<proteinExistence type="predicted"/>
<feature type="compositionally biased region" description="Low complexity" evidence="6">
    <location>
        <begin position="535"/>
        <end position="551"/>
    </location>
</feature>
<dbReference type="InterPro" id="IPR001781">
    <property type="entry name" value="Znf_LIM"/>
</dbReference>
<dbReference type="FunFam" id="1.10.555.10:FF:000043">
    <property type="entry name" value="Rho GTPase activator Rga"/>
    <property type="match status" value="1"/>
</dbReference>
<evidence type="ECO:0000256" key="3">
    <source>
        <dbReference type="ARBA" id="ARBA00022833"/>
    </source>
</evidence>
<feature type="compositionally biased region" description="Polar residues" evidence="6">
    <location>
        <begin position="553"/>
        <end position="567"/>
    </location>
</feature>
<accession>A0A3M6Y2C1</accession>
<dbReference type="PROSITE" id="PS00478">
    <property type="entry name" value="LIM_DOMAIN_1"/>
    <property type="match status" value="1"/>
</dbReference>
<dbReference type="Gene3D" id="1.10.555.10">
    <property type="entry name" value="Rho GTPase activation protein"/>
    <property type="match status" value="1"/>
</dbReference>
<dbReference type="SMART" id="SM00324">
    <property type="entry name" value="RhoGAP"/>
    <property type="match status" value="1"/>
</dbReference>
<dbReference type="GO" id="GO:0007165">
    <property type="term" value="P:signal transduction"/>
    <property type="evidence" value="ECO:0007669"/>
    <property type="project" value="InterPro"/>
</dbReference>
<evidence type="ECO:0000256" key="2">
    <source>
        <dbReference type="ARBA" id="ARBA00022723"/>
    </source>
</evidence>
<dbReference type="Proteomes" id="UP000282582">
    <property type="component" value="Unassembled WGS sequence"/>
</dbReference>
<dbReference type="FunFam" id="2.10.110.10:FF:000044">
    <property type="entry name" value="Rho GTPase activator Rga"/>
    <property type="match status" value="1"/>
</dbReference>
<dbReference type="InterPro" id="IPR050729">
    <property type="entry name" value="Rho-GAP"/>
</dbReference>
<feature type="compositionally biased region" description="Low complexity" evidence="6">
    <location>
        <begin position="441"/>
        <end position="455"/>
    </location>
</feature>
<feature type="domain" description="LIM zinc-binding" evidence="7">
    <location>
        <begin position="24"/>
        <end position="86"/>
    </location>
</feature>
<gene>
    <name evidence="9" type="ORF">D0868_10784</name>
</gene>
<feature type="region of interest" description="Disordered" evidence="6">
    <location>
        <begin position="142"/>
        <end position="736"/>
    </location>
</feature>
<evidence type="ECO:0000256" key="5">
    <source>
        <dbReference type="SAM" id="Coils"/>
    </source>
</evidence>
<organism evidence="9 10">
    <name type="scientific">Hortaea werneckii</name>
    <name type="common">Black yeast</name>
    <name type="synonym">Cladosporium werneckii</name>
    <dbReference type="NCBI Taxonomy" id="91943"/>
    <lineage>
        <taxon>Eukaryota</taxon>
        <taxon>Fungi</taxon>
        <taxon>Dikarya</taxon>
        <taxon>Ascomycota</taxon>
        <taxon>Pezizomycotina</taxon>
        <taxon>Dothideomycetes</taxon>
        <taxon>Dothideomycetidae</taxon>
        <taxon>Mycosphaerellales</taxon>
        <taxon>Teratosphaeriaceae</taxon>
        <taxon>Hortaea</taxon>
    </lineage>
</organism>
<reference evidence="9 10" key="1">
    <citation type="journal article" date="2018" name="BMC Genomics">
        <title>Genomic evidence for intraspecific hybridization in a clonal and extremely halotolerant yeast.</title>
        <authorList>
            <person name="Gostincar C."/>
            <person name="Stajich J.E."/>
            <person name="Zupancic J."/>
            <person name="Zalar P."/>
            <person name="Gunde-Cimerman N."/>
        </authorList>
    </citation>
    <scope>NUCLEOTIDE SEQUENCE [LARGE SCALE GENOMIC DNA]</scope>
    <source>
        <strain evidence="9 10">EXF-6654</strain>
    </source>
</reference>
<dbReference type="CDD" id="cd00159">
    <property type="entry name" value="RhoGAP"/>
    <property type="match status" value="1"/>
</dbReference>
<dbReference type="PANTHER" id="PTHR23176:SF128">
    <property type="entry name" value="RHO GTPASE-ACTIVATING PROTEIN RGD1"/>
    <property type="match status" value="1"/>
</dbReference>
<evidence type="ECO:0000256" key="4">
    <source>
        <dbReference type="PROSITE-ProRule" id="PRU00125"/>
    </source>
</evidence>
<feature type="compositionally biased region" description="Polar residues" evidence="6">
    <location>
        <begin position="174"/>
        <end position="186"/>
    </location>
</feature>
<feature type="coiled-coil region" evidence="5">
    <location>
        <begin position="833"/>
        <end position="860"/>
    </location>
</feature>